<dbReference type="AlphaFoldDB" id="A0AAD7P1G5"/>
<dbReference type="Pfam" id="PF02046">
    <property type="entry name" value="COX6A"/>
    <property type="match status" value="1"/>
</dbReference>
<comment type="caution">
    <text evidence="7">The sequence shown here is derived from an EMBL/GenBank/DDBJ whole genome shotgun (WGS) entry which is preliminary data.</text>
</comment>
<accession>A0AAD7P1G5</accession>
<evidence type="ECO:0000256" key="5">
    <source>
        <dbReference type="ARBA" id="ARBA00023136"/>
    </source>
</evidence>
<keyword evidence="3" id="KW-0809">Transit peptide</keyword>
<dbReference type="GO" id="GO:0030234">
    <property type="term" value="F:enzyme regulator activity"/>
    <property type="evidence" value="ECO:0007669"/>
    <property type="project" value="TreeGrafter"/>
</dbReference>
<dbReference type="InterPro" id="IPR036418">
    <property type="entry name" value="Cyt_c_oxidase_su6a_sf"/>
</dbReference>
<dbReference type="Gene3D" id="4.10.95.10">
    <property type="entry name" value="Cytochrome c oxidase, subunit VIa"/>
    <property type="match status" value="1"/>
</dbReference>
<dbReference type="SUPFAM" id="SSF81411">
    <property type="entry name" value="Mitochondrial cytochrome c oxidase subunit VIa"/>
    <property type="match status" value="1"/>
</dbReference>
<keyword evidence="5" id="KW-0472">Membrane</keyword>
<dbReference type="PANTHER" id="PTHR11504:SF0">
    <property type="entry name" value="CYTOCHROME C OXIDASE SUBUNIT"/>
    <property type="match status" value="1"/>
</dbReference>
<evidence type="ECO:0000256" key="2">
    <source>
        <dbReference type="ARBA" id="ARBA00022792"/>
    </source>
</evidence>
<evidence type="ECO:0000256" key="3">
    <source>
        <dbReference type="ARBA" id="ARBA00022946"/>
    </source>
</evidence>
<evidence type="ECO:0000256" key="6">
    <source>
        <dbReference type="RuleBase" id="RU004396"/>
    </source>
</evidence>
<dbReference type="PANTHER" id="PTHR11504">
    <property type="entry name" value="CYTOCHROME C OXIDASE POLYPEPTIDE VIA"/>
    <property type="match status" value="1"/>
</dbReference>
<gene>
    <name evidence="7" type="ORF">DFH07DRAFT_908508</name>
</gene>
<protein>
    <submittedName>
        <fullName evidence="7">Cytochrome c oxidase subunit VIa-domain-containing protein</fullName>
    </submittedName>
</protein>
<keyword evidence="2" id="KW-0999">Mitochondrion inner membrane</keyword>
<name>A0AAD7P1G5_9AGAR</name>
<dbReference type="GO" id="GO:0006123">
    <property type="term" value="P:mitochondrial electron transport, cytochrome c to oxygen"/>
    <property type="evidence" value="ECO:0007669"/>
    <property type="project" value="TreeGrafter"/>
</dbReference>
<evidence type="ECO:0000313" key="8">
    <source>
        <dbReference type="Proteomes" id="UP001215280"/>
    </source>
</evidence>
<evidence type="ECO:0000313" key="7">
    <source>
        <dbReference type="EMBL" id="KAJ7783678.1"/>
    </source>
</evidence>
<comment type="similarity">
    <text evidence="6">Belongs to the cytochrome c oxidase subunit 6A family.</text>
</comment>
<evidence type="ECO:0000256" key="4">
    <source>
        <dbReference type="ARBA" id="ARBA00023128"/>
    </source>
</evidence>
<sequence length="130" mass="14993">MSFLPRRALLLSSPAVRAYSDTAVSVAKAKWLANQKAIEHHALQTTDFWRKMSYYVCIPALVAIFGTYVYNVEIEHKAHNEHLMAENDGKLPQPPRYEYLNKRNKPFPWGPNSLFFNPKASRCSRPRSLD</sequence>
<dbReference type="EMBL" id="JARJLG010000002">
    <property type="protein sequence ID" value="KAJ7783678.1"/>
    <property type="molecule type" value="Genomic_DNA"/>
</dbReference>
<evidence type="ECO:0000256" key="1">
    <source>
        <dbReference type="ARBA" id="ARBA00004273"/>
    </source>
</evidence>
<organism evidence="7 8">
    <name type="scientific">Mycena maculata</name>
    <dbReference type="NCBI Taxonomy" id="230809"/>
    <lineage>
        <taxon>Eukaryota</taxon>
        <taxon>Fungi</taxon>
        <taxon>Dikarya</taxon>
        <taxon>Basidiomycota</taxon>
        <taxon>Agaricomycotina</taxon>
        <taxon>Agaricomycetes</taxon>
        <taxon>Agaricomycetidae</taxon>
        <taxon>Agaricales</taxon>
        <taxon>Marasmiineae</taxon>
        <taxon>Mycenaceae</taxon>
        <taxon>Mycena</taxon>
    </lineage>
</organism>
<dbReference type="InterPro" id="IPR001349">
    <property type="entry name" value="Cyt_c_oxidase_su6a"/>
</dbReference>
<keyword evidence="4" id="KW-0496">Mitochondrion</keyword>
<dbReference type="GO" id="GO:0005743">
    <property type="term" value="C:mitochondrial inner membrane"/>
    <property type="evidence" value="ECO:0007669"/>
    <property type="project" value="UniProtKB-SubCell"/>
</dbReference>
<keyword evidence="8" id="KW-1185">Reference proteome</keyword>
<proteinExistence type="inferred from homology"/>
<reference evidence="7" key="1">
    <citation type="submission" date="2023-03" db="EMBL/GenBank/DDBJ databases">
        <title>Massive genome expansion in bonnet fungi (Mycena s.s.) driven by repeated elements and novel gene families across ecological guilds.</title>
        <authorList>
            <consortium name="Lawrence Berkeley National Laboratory"/>
            <person name="Harder C.B."/>
            <person name="Miyauchi S."/>
            <person name="Viragh M."/>
            <person name="Kuo A."/>
            <person name="Thoen E."/>
            <person name="Andreopoulos B."/>
            <person name="Lu D."/>
            <person name="Skrede I."/>
            <person name="Drula E."/>
            <person name="Henrissat B."/>
            <person name="Morin E."/>
            <person name="Kohler A."/>
            <person name="Barry K."/>
            <person name="LaButti K."/>
            <person name="Morin E."/>
            <person name="Salamov A."/>
            <person name="Lipzen A."/>
            <person name="Mereny Z."/>
            <person name="Hegedus B."/>
            <person name="Baldrian P."/>
            <person name="Stursova M."/>
            <person name="Weitz H."/>
            <person name="Taylor A."/>
            <person name="Grigoriev I.V."/>
            <person name="Nagy L.G."/>
            <person name="Martin F."/>
            <person name="Kauserud H."/>
        </authorList>
    </citation>
    <scope>NUCLEOTIDE SEQUENCE</scope>
    <source>
        <strain evidence="7">CBHHK188m</strain>
    </source>
</reference>
<comment type="subcellular location">
    <subcellularLocation>
        <location evidence="1">Mitochondrion inner membrane</location>
    </subcellularLocation>
</comment>
<dbReference type="Proteomes" id="UP001215280">
    <property type="component" value="Unassembled WGS sequence"/>
</dbReference>